<evidence type="ECO:0000256" key="1">
    <source>
        <dbReference type="SAM" id="MobiDB-lite"/>
    </source>
</evidence>
<dbReference type="AlphaFoldDB" id="A0A8J8P0I0"/>
<evidence type="ECO:0000313" key="4">
    <source>
        <dbReference type="Proteomes" id="UP000785679"/>
    </source>
</evidence>
<protein>
    <submittedName>
        <fullName evidence="3">Uncharacterized protein</fullName>
    </submittedName>
</protein>
<feature type="compositionally biased region" description="Low complexity" evidence="1">
    <location>
        <begin position="597"/>
        <end position="608"/>
    </location>
</feature>
<sequence length="614" mass="70727">MRKILFQIVLGSLVATSLVAAKKPKLAAATARKYVDETAVYDAELPCYSCIINNVPKGKAAPAGYCCETFDTCPYVKDSSYSCSSQYSDTLFSLRMCPFFKEKCGDSDSLVLTKTGASKSLSQTLLPGDVCVYTTRAECGVPTLTPTGDNIDELDFYTIQYDDNDVEEEEENNSHLDWAGISHDGKESKPPKKALKSSDEIILPAKISSLDKESAQYNYYSYYYFYYYTEDSYWSAWLNYDCSFAYTHDDTTEYYSAWGCDNKPYFMNKYVNPYFGYRFLVQPVDASNSSFQVVFTNGVNTIYPKPNATQTYFPEGSSVIVDQGFSYFSPSGYYNYYYYNPKTNENYTYGSSSDDYQWDNETIYDYWRDSNEKRTRYTSDSCEVTKLTYTDGTRGPSYSYICSNGSYIFEPSAWYNYTYLMWDYDCNQTQNYTPNYDPTYNSTNSSNSTNATKHSSDYYYEYYYGGCYRNESYFYQETLAKYHFFANQSYSLTYNDSRVELHQYIDVYGAGFKTYVQTWTNGTCQMYQEEYGSTVWAKCANGSTMFYPPSDWFYTYYYYWYNRPDDDSYEGSNSTVKPSGKLSNPAAKAISKKASAKKTQPSSQSPSPNHTTRL</sequence>
<accession>A0A8J8P0I0</accession>
<feature type="signal peptide" evidence="2">
    <location>
        <begin position="1"/>
        <end position="21"/>
    </location>
</feature>
<comment type="caution">
    <text evidence="3">The sequence shown here is derived from an EMBL/GenBank/DDBJ whole genome shotgun (WGS) entry which is preliminary data.</text>
</comment>
<dbReference type="EMBL" id="RRYP01002390">
    <property type="protein sequence ID" value="TNV84822.1"/>
    <property type="molecule type" value="Genomic_DNA"/>
</dbReference>
<feature type="region of interest" description="Disordered" evidence="1">
    <location>
        <begin position="168"/>
        <end position="193"/>
    </location>
</feature>
<evidence type="ECO:0000256" key="2">
    <source>
        <dbReference type="SAM" id="SignalP"/>
    </source>
</evidence>
<dbReference type="Proteomes" id="UP000785679">
    <property type="component" value="Unassembled WGS sequence"/>
</dbReference>
<organism evidence="3 4">
    <name type="scientific">Halteria grandinella</name>
    <dbReference type="NCBI Taxonomy" id="5974"/>
    <lineage>
        <taxon>Eukaryota</taxon>
        <taxon>Sar</taxon>
        <taxon>Alveolata</taxon>
        <taxon>Ciliophora</taxon>
        <taxon>Intramacronucleata</taxon>
        <taxon>Spirotrichea</taxon>
        <taxon>Stichotrichia</taxon>
        <taxon>Sporadotrichida</taxon>
        <taxon>Halteriidae</taxon>
        <taxon>Halteria</taxon>
    </lineage>
</organism>
<keyword evidence="4" id="KW-1185">Reference proteome</keyword>
<proteinExistence type="predicted"/>
<name>A0A8J8P0I0_HALGN</name>
<feature type="chain" id="PRO_5035231048" evidence="2">
    <location>
        <begin position="22"/>
        <end position="614"/>
    </location>
</feature>
<gene>
    <name evidence="3" type="ORF">FGO68_gene12019</name>
</gene>
<keyword evidence="2" id="KW-0732">Signal</keyword>
<feature type="region of interest" description="Disordered" evidence="1">
    <location>
        <begin position="568"/>
        <end position="614"/>
    </location>
</feature>
<reference evidence="3" key="1">
    <citation type="submission" date="2019-06" db="EMBL/GenBank/DDBJ databases">
        <authorList>
            <person name="Zheng W."/>
        </authorList>
    </citation>
    <scope>NUCLEOTIDE SEQUENCE</scope>
    <source>
        <strain evidence="3">QDHG01</strain>
    </source>
</reference>
<evidence type="ECO:0000313" key="3">
    <source>
        <dbReference type="EMBL" id="TNV84822.1"/>
    </source>
</evidence>